<dbReference type="CDD" id="cd04301">
    <property type="entry name" value="NAT_SF"/>
    <property type="match status" value="1"/>
</dbReference>
<protein>
    <submittedName>
        <fullName evidence="2">Uncharacterized protein</fullName>
    </submittedName>
</protein>
<dbReference type="InterPro" id="IPR050769">
    <property type="entry name" value="NAT_camello-type"/>
</dbReference>
<dbReference type="InterPro" id="IPR016181">
    <property type="entry name" value="Acyl_CoA_acyltransferase"/>
</dbReference>
<dbReference type="EMBL" id="CP096983">
    <property type="protein sequence ID" value="URZ09870.1"/>
    <property type="molecule type" value="Genomic_DNA"/>
</dbReference>
<dbReference type="AlphaFoldDB" id="A0A1S8L962"/>
<dbReference type="SUPFAM" id="SSF55729">
    <property type="entry name" value="Acyl-CoA N-acyltransferases (Nat)"/>
    <property type="match status" value="1"/>
</dbReference>
<dbReference type="Pfam" id="PF00583">
    <property type="entry name" value="Acetyltransf_1"/>
    <property type="match status" value="1"/>
</dbReference>
<dbReference type="STRING" id="84029.CROST_02060"/>
<proteinExistence type="predicted"/>
<dbReference type="InterPro" id="IPR000182">
    <property type="entry name" value="GNAT_dom"/>
</dbReference>
<name>A0A1S8L962_9CLOT</name>
<organism evidence="2 3">
    <name type="scientific">Clostridium felsineum</name>
    <dbReference type="NCBI Taxonomy" id="36839"/>
    <lineage>
        <taxon>Bacteria</taxon>
        <taxon>Bacillati</taxon>
        <taxon>Bacillota</taxon>
        <taxon>Clostridia</taxon>
        <taxon>Eubacteriales</taxon>
        <taxon>Clostridiaceae</taxon>
        <taxon>Clostridium</taxon>
    </lineage>
</organism>
<reference evidence="2 3" key="1">
    <citation type="submission" date="2022-04" db="EMBL/GenBank/DDBJ databases">
        <title>Genome sequence of C. roseum typestrain.</title>
        <authorList>
            <person name="Poehlein A."/>
            <person name="Schoch T."/>
            <person name="Duerre P."/>
            <person name="Daniel R."/>
        </authorList>
    </citation>
    <scope>NUCLEOTIDE SEQUENCE [LARGE SCALE GENOMIC DNA]</scope>
    <source>
        <strain evidence="2 3">DSM 7320</strain>
    </source>
</reference>
<evidence type="ECO:0000313" key="2">
    <source>
        <dbReference type="EMBL" id="URZ09870.1"/>
    </source>
</evidence>
<dbReference type="Proteomes" id="UP000190951">
    <property type="component" value="Chromosome"/>
</dbReference>
<gene>
    <name evidence="2" type="ORF">CROST_005780</name>
</gene>
<dbReference type="KEGG" id="crw:CROST_005780"/>
<accession>A0A1S8L962</accession>
<evidence type="ECO:0000256" key="1">
    <source>
        <dbReference type="ARBA" id="ARBA00022679"/>
    </source>
</evidence>
<keyword evidence="1" id="KW-0808">Transferase</keyword>
<dbReference type="PANTHER" id="PTHR13947">
    <property type="entry name" value="GNAT FAMILY N-ACETYLTRANSFERASE"/>
    <property type="match status" value="1"/>
</dbReference>
<evidence type="ECO:0000313" key="3">
    <source>
        <dbReference type="Proteomes" id="UP000190951"/>
    </source>
</evidence>
<sequence length="150" mass="17557">MNINILKTNSDNVDFIYLIKLLDEDLKEKYGDLQKQYDDYNRNKDIKQVLVIYRDNVPVGCGAYKEYKDKTVELKRIFIDKKERGNGLGKLVVNTLEKCAKEKYYKYAILETGIKQNEAIHLYKRCGYTIISNYGQYIGNTNSICMKKTL</sequence>
<dbReference type="GO" id="GO:0008080">
    <property type="term" value="F:N-acetyltransferase activity"/>
    <property type="evidence" value="ECO:0007669"/>
    <property type="project" value="InterPro"/>
</dbReference>
<dbReference type="PANTHER" id="PTHR13947:SF37">
    <property type="entry name" value="LD18367P"/>
    <property type="match status" value="1"/>
</dbReference>
<dbReference type="PROSITE" id="PS51186">
    <property type="entry name" value="GNAT"/>
    <property type="match status" value="1"/>
</dbReference>
<dbReference type="RefSeq" id="WP_077836204.1">
    <property type="nucleotide sequence ID" value="NZ_CP096983.1"/>
</dbReference>
<keyword evidence="3" id="KW-1185">Reference proteome</keyword>
<dbReference type="Gene3D" id="3.40.630.30">
    <property type="match status" value="1"/>
</dbReference>